<dbReference type="InterPro" id="IPR050558">
    <property type="entry name" value="PTS_Sugar-Specific_Components"/>
</dbReference>
<dbReference type="InterPro" id="IPR011055">
    <property type="entry name" value="Dup_hybrid_motif"/>
</dbReference>
<feature type="transmembrane region" description="Helical" evidence="13">
    <location>
        <begin position="164"/>
        <end position="183"/>
    </location>
</feature>
<keyword evidence="2" id="KW-0813">Transport</keyword>
<evidence type="ECO:0000256" key="2">
    <source>
        <dbReference type="ARBA" id="ARBA00022448"/>
    </source>
</evidence>
<feature type="region of interest" description="Disordered" evidence="12">
    <location>
        <begin position="466"/>
        <end position="500"/>
    </location>
</feature>
<dbReference type="InterPro" id="IPR036878">
    <property type="entry name" value="Glu_permease_IIB"/>
</dbReference>
<dbReference type="PROSITE" id="PS51103">
    <property type="entry name" value="PTS_EIIC_TYPE_1"/>
    <property type="match status" value="1"/>
</dbReference>
<dbReference type="InterPro" id="IPR013013">
    <property type="entry name" value="PTS_EIIC_1"/>
</dbReference>
<keyword evidence="3" id="KW-1003">Cell membrane</keyword>
<evidence type="ECO:0000259" key="16">
    <source>
        <dbReference type="PROSITE" id="PS51103"/>
    </source>
</evidence>
<feature type="transmembrane region" description="Helical" evidence="13">
    <location>
        <begin position="393"/>
        <end position="416"/>
    </location>
</feature>
<dbReference type="InterPro" id="IPR018113">
    <property type="entry name" value="PTrfase_EIIB_Cys"/>
</dbReference>
<keyword evidence="5" id="KW-0808">Transferase</keyword>
<keyword evidence="7 13" id="KW-0812">Transmembrane</keyword>
<dbReference type="PROSITE" id="PS51098">
    <property type="entry name" value="PTS_EIIB_TYPE_1"/>
    <property type="match status" value="1"/>
</dbReference>
<protein>
    <submittedName>
        <fullName evidence="17">PTS beta-glucoside transporter subunit EIIBCA</fullName>
    </submittedName>
</protein>
<evidence type="ECO:0000256" key="9">
    <source>
        <dbReference type="ARBA" id="ARBA00022989"/>
    </source>
</evidence>
<evidence type="ECO:0000256" key="4">
    <source>
        <dbReference type="ARBA" id="ARBA00022597"/>
    </source>
</evidence>
<accession>A0A426J5P3</accession>
<feature type="domain" description="PTS EIIA type-1" evidence="14">
    <location>
        <begin position="519"/>
        <end position="623"/>
    </location>
</feature>
<dbReference type="PANTHER" id="PTHR30175">
    <property type="entry name" value="PHOSPHOTRANSFERASE SYSTEM TRANSPORT PROTEIN"/>
    <property type="match status" value="1"/>
</dbReference>
<evidence type="ECO:0000256" key="1">
    <source>
        <dbReference type="ARBA" id="ARBA00004651"/>
    </source>
</evidence>
<evidence type="ECO:0000256" key="8">
    <source>
        <dbReference type="ARBA" id="ARBA00022777"/>
    </source>
</evidence>
<keyword evidence="8" id="KW-0418">Kinase</keyword>
<feature type="domain" description="PTS EIIB type-1" evidence="15">
    <location>
        <begin position="14"/>
        <end position="96"/>
    </location>
</feature>
<reference evidence="17" key="1">
    <citation type="submission" date="2018-11" db="EMBL/GenBank/DDBJ databases">
        <title>Draft genome sequences of proposed Pectobacterium aquaticum sp. nov. isolated in France from fresh water.</title>
        <authorList>
            <person name="Pedron J."/>
            <person name="Barny M.A."/>
        </authorList>
    </citation>
    <scope>NUCLEOTIDE SEQUENCE [LARGE SCALE GENOMIC DNA]</scope>
    <source>
        <strain evidence="17">A35-S23-M15</strain>
    </source>
</reference>
<evidence type="ECO:0000256" key="13">
    <source>
        <dbReference type="SAM" id="Phobius"/>
    </source>
</evidence>
<comment type="subcellular location">
    <subcellularLocation>
        <location evidence="1">Cell membrane</location>
        <topology evidence="1">Multi-pass membrane protein</topology>
    </subcellularLocation>
</comment>
<evidence type="ECO:0000256" key="5">
    <source>
        <dbReference type="ARBA" id="ARBA00022679"/>
    </source>
</evidence>
<feature type="transmembrane region" description="Helical" evidence="13">
    <location>
        <begin position="114"/>
        <end position="144"/>
    </location>
</feature>
<proteinExistence type="predicted"/>
<feature type="transmembrane region" description="Helical" evidence="13">
    <location>
        <begin position="195"/>
        <end position="216"/>
    </location>
</feature>
<keyword evidence="4" id="KW-0762">Sugar transport</keyword>
<dbReference type="NCBIfam" id="TIGR01995">
    <property type="entry name" value="PTS-II-ABC-beta"/>
    <property type="match status" value="1"/>
</dbReference>
<name>A0A426J5P3_9GAMM</name>
<dbReference type="CDD" id="cd00212">
    <property type="entry name" value="PTS_IIB_glc"/>
    <property type="match status" value="1"/>
</dbReference>
<keyword evidence="10 13" id="KW-0472">Membrane</keyword>
<dbReference type="Gene3D" id="3.30.1360.60">
    <property type="entry name" value="Glucose permease domain IIB"/>
    <property type="match status" value="1"/>
</dbReference>
<feature type="transmembrane region" description="Helical" evidence="13">
    <location>
        <begin position="436"/>
        <end position="456"/>
    </location>
</feature>
<dbReference type="Gene3D" id="2.70.70.10">
    <property type="entry name" value="Glucose Permease (Domain IIA)"/>
    <property type="match status" value="1"/>
</dbReference>
<dbReference type="Pfam" id="PF02378">
    <property type="entry name" value="PTS_EIIC"/>
    <property type="match status" value="1"/>
</dbReference>
<keyword evidence="18" id="KW-1185">Reference proteome</keyword>
<dbReference type="PANTHER" id="PTHR30175:SF1">
    <property type="entry name" value="PTS SYSTEM ARBUTIN-, CELLOBIOSE-, AND SALICIN-SPECIFIC EIIBC COMPONENT-RELATED"/>
    <property type="match status" value="1"/>
</dbReference>
<dbReference type="Proteomes" id="UP000256817">
    <property type="component" value="Unassembled WGS sequence"/>
</dbReference>
<feature type="domain" description="PTS EIIC type-1" evidence="16">
    <location>
        <begin position="116"/>
        <end position="473"/>
    </location>
</feature>
<dbReference type="PROSITE" id="PS00371">
    <property type="entry name" value="PTS_EIIA_TYPE_1_HIS"/>
    <property type="match status" value="1"/>
</dbReference>
<evidence type="ECO:0000256" key="12">
    <source>
        <dbReference type="SAM" id="MobiDB-lite"/>
    </source>
</evidence>
<sequence>MNYQKTNYQKTNYQKLGFDILALSGGKQNVSKLTHCATRLRFEFNDSDAVQADAIAKLPGVISVVDRGGQFQVVIGNDVQVTYRAILNEIGEMNGQRTASSKEPQKKGGIFSQIISVISTTFTPVIPAITGAGMIKALLAILKLTGLISADSTTYRLLDTISDAAFFFLPVLLAYGAAIKFACNPILAMTIAGALLHPNLAQLLASGGPISFIGIPVRLADYAGSVLPIILTVWIMSYIEQFAEKISPSMIKFFTKPMIVLLVTAPLALVVIGPFGIFLNDLVANGAAIIDGKASWLIPMLMGGLQPFLVITGTAWAMTPIATSQLTRNGFEMINGPGMLASNIAQGAATLCVAFKTKNKNLKQLASSAGFTALLGITEPSLYGVTLKLKKPLIAAMIGGGCAGIYAGLAGLVRYAFVSPGLAALPAFIGENPMNIVHALITCAIAIVVTFALTWIMGFDDPVDETDSVQTDSAQADQRQASPAATTAQKTQAAESRAEPQTILSPMSGKLVALSDINDDVFSQGLLGQGVAIIPDNGEVVAPVSGEIITFLESKHAIGIRADNGLELLIHVGLDTVNLNGKHFTGYIKPGDRVSAGDRLISVDLHEIMRLGYDPVTPVVIINSDEYASVVCTAPQPIAPLDTIMKVNA</sequence>
<evidence type="ECO:0000256" key="6">
    <source>
        <dbReference type="ARBA" id="ARBA00022683"/>
    </source>
</evidence>
<evidence type="ECO:0000256" key="11">
    <source>
        <dbReference type="PROSITE-ProRule" id="PRU00421"/>
    </source>
</evidence>
<feature type="active site" description="Phosphocysteine intermediate; for EIIB activity" evidence="11">
    <location>
        <position position="36"/>
    </location>
</feature>
<dbReference type="Pfam" id="PF00367">
    <property type="entry name" value="PTS_EIIB"/>
    <property type="match status" value="1"/>
</dbReference>
<feature type="transmembrane region" description="Helical" evidence="13">
    <location>
        <begin position="259"/>
        <end position="277"/>
    </location>
</feature>
<evidence type="ECO:0000256" key="3">
    <source>
        <dbReference type="ARBA" id="ARBA00022475"/>
    </source>
</evidence>
<dbReference type="Pfam" id="PF00358">
    <property type="entry name" value="PTS_EIIA_1"/>
    <property type="match status" value="1"/>
</dbReference>
<gene>
    <name evidence="17" type="ORF">DMB85_010425</name>
</gene>
<feature type="compositionally biased region" description="Polar residues" evidence="12">
    <location>
        <begin position="468"/>
        <end position="479"/>
    </location>
</feature>
<dbReference type="InterPro" id="IPR011297">
    <property type="entry name" value="PTS_IIABC_b_glu"/>
</dbReference>
<evidence type="ECO:0000313" key="17">
    <source>
        <dbReference type="EMBL" id="RRO08636.1"/>
    </source>
</evidence>
<evidence type="ECO:0000313" key="18">
    <source>
        <dbReference type="Proteomes" id="UP000256817"/>
    </source>
</evidence>
<dbReference type="EMBL" id="QHJW02000020">
    <property type="protein sequence ID" value="RRO08636.1"/>
    <property type="molecule type" value="Genomic_DNA"/>
</dbReference>
<keyword evidence="9 13" id="KW-1133">Transmembrane helix</keyword>
<evidence type="ECO:0000259" key="15">
    <source>
        <dbReference type="PROSITE" id="PS51098"/>
    </source>
</evidence>
<dbReference type="NCBIfam" id="TIGR00830">
    <property type="entry name" value="PTBA"/>
    <property type="match status" value="1"/>
</dbReference>
<dbReference type="InterPro" id="IPR001127">
    <property type="entry name" value="PTS_EIIA_1_perm"/>
</dbReference>
<dbReference type="SUPFAM" id="SSF51261">
    <property type="entry name" value="Duplicated hybrid motif"/>
    <property type="match status" value="1"/>
</dbReference>
<dbReference type="SUPFAM" id="SSF55604">
    <property type="entry name" value="Glucose permease domain IIB"/>
    <property type="match status" value="1"/>
</dbReference>
<feature type="compositionally biased region" description="Low complexity" evidence="12">
    <location>
        <begin position="480"/>
        <end position="494"/>
    </location>
</feature>
<dbReference type="PROSITE" id="PS51093">
    <property type="entry name" value="PTS_EIIA_TYPE_1"/>
    <property type="match status" value="1"/>
</dbReference>
<evidence type="ECO:0000256" key="7">
    <source>
        <dbReference type="ARBA" id="ARBA00022692"/>
    </source>
</evidence>
<organism evidence="17 18">
    <name type="scientific">Pectobacterium aquaticum</name>
    <dbReference type="NCBI Taxonomy" id="2204145"/>
    <lineage>
        <taxon>Bacteria</taxon>
        <taxon>Pseudomonadati</taxon>
        <taxon>Pseudomonadota</taxon>
        <taxon>Gammaproteobacteria</taxon>
        <taxon>Enterobacterales</taxon>
        <taxon>Pectobacteriaceae</taxon>
        <taxon>Pectobacterium</taxon>
    </lineage>
</organism>
<feature type="transmembrane region" description="Helical" evidence="13">
    <location>
        <begin position="297"/>
        <end position="318"/>
    </location>
</feature>
<dbReference type="RefSeq" id="WP_116155469.1">
    <property type="nucleotide sequence ID" value="NZ_CP161828.1"/>
</dbReference>
<evidence type="ECO:0000259" key="14">
    <source>
        <dbReference type="PROSITE" id="PS51093"/>
    </source>
</evidence>
<evidence type="ECO:0000256" key="10">
    <source>
        <dbReference type="ARBA" id="ARBA00023136"/>
    </source>
</evidence>
<feature type="transmembrane region" description="Helical" evidence="13">
    <location>
        <begin position="222"/>
        <end position="239"/>
    </location>
</feature>
<comment type="caution">
    <text evidence="17">The sequence shown here is derived from an EMBL/GenBank/DDBJ whole genome shotgun (WGS) entry which is preliminary data.</text>
</comment>
<dbReference type="InterPro" id="IPR001996">
    <property type="entry name" value="PTS_IIB_1"/>
</dbReference>
<dbReference type="InterPro" id="IPR003352">
    <property type="entry name" value="PTS_EIIC"/>
</dbReference>
<keyword evidence="6" id="KW-0598">Phosphotransferase system</keyword>